<sequence>MKKLAIPLFAAIIFCGSAYAGPREQAKQLHDRIAGVPADSVLLDQMQTLIESGDAISAAELAIEHPDFYNTTLKTIITPWTNEAQTTFAPLNDYTATVIGAIRDNLDFRTLLHDDILYIGDPSLGLANYSQNNNNHYQQMEQTGVDLKADLIQVTQSSVNGLPATATAGVMTSRAAAQAFFVDGTNRAMLRFTLLNHLCSDMEQMKDNTRSPDRIRQDVSRSPGGDSRIFVNACLGCHAGMDPLAQAFAYYNYVYDSSSDPEALNGRLEYTAGSVQPKYLINATNFSYGFVTTDDNWENYWRAGANYLLGWDTNGLNLPYKHAGAQSLGRELANSEAFASCQVKKVFKSICFREPENSNDHIKIKQITDSFKANNYNIKTVFAESAVYCMGE</sequence>
<organism evidence="1">
    <name type="scientific">hydrothermal vent metagenome</name>
    <dbReference type="NCBI Taxonomy" id="652676"/>
    <lineage>
        <taxon>unclassified sequences</taxon>
        <taxon>metagenomes</taxon>
        <taxon>ecological metagenomes</taxon>
    </lineage>
</organism>
<dbReference type="EMBL" id="UOFP01000225">
    <property type="protein sequence ID" value="VAW88529.1"/>
    <property type="molecule type" value="Genomic_DNA"/>
</dbReference>
<reference evidence="1" key="1">
    <citation type="submission" date="2018-06" db="EMBL/GenBank/DDBJ databases">
        <authorList>
            <person name="Zhirakovskaya E."/>
        </authorList>
    </citation>
    <scope>NUCLEOTIDE SEQUENCE</scope>
</reference>
<evidence type="ECO:0000313" key="1">
    <source>
        <dbReference type="EMBL" id="VAW88529.1"/>
    </source>
</evidence>
<name>A0A3B0ZR51_9ZZZZ</name>
<protein>
    <recommendedName>
        <fullName evidence="2">DUF1585 domain-containing protein</fullName>
    </recommendedName>
</protein>
<proteinExistence type="predicted"/>
<accession>A0A3B0ZR51</accession>
<dbReference type="AlphaFoldDB" id="A0A3B0ZR51"/>
<gene>
    <name evidence="1" type="ORF">MNBD_GAMMA18-401</name>
</gene>
<evidence type="ECO:0008006" key="2">
    <source>
        <dbReference type="Google" id="ProtNLM"/>
    </source>
</evidence>